<dbReference type="EMBL" id="LAZR01052353">
    <property type="protein sequence ID" value="KKK83161.1"/>
    <property type="molecule type" value="Genomic_DNA"/>
</dbReference>
<feature type="compositionally biased region" description="Basic and acidic residues" evidence="1">
    <location>
        <begin position="1"/>
        <end position="10"/>
    </location>
</feature>
<feature type="non-terminal residue" evidence="2">
    <location>
        <position position="171"/>
    </location>
</feature>
<evidence type="ECO:0000256" key="1">
    <source>
        <dbReference type="SAM" id="MobiDB-lite"/>
    </source>
</evidence>
<gene>
    <name evidence="2" type="ORF">LCGC14_2796150</name>
</gene>
<feature type="compositionally biased region" description="Basic and acidic residues" evidence="1">
    <location>
        <begin position="23"/>
        <end position="32"/>
    </location>
</feature>
<name>A0A0F9BFG9_9ZZZZ</name>
<accession>A0A0F9BFG9</accession>
<protein>
    <submittedName>
        <fullName evidence="2">Uncharacterized protein</fullName>
    </submittedName>
</protein>
<feature type="region of interest" description="Disordered" evidence="1">
    <location>
        <begin position="1"/>
        <end position="32"/>
    </location>
</feature>
<organism evidence="2">
    <name type="scientific">marine sediment metagenome</name>
    <dbReference type="NCBI Taxonomy" id="412755"/>
    <lineage>
        <taxon>unclassified sequences</taxon>
        <taxon>metagenomes</taxon>
        <taxon>ecological metagenomes</taxon>
    </lineage>
</organism>
<dbReference type="AlphaFoldDB" id="A0A0F9BFG9"/>
<reference evidence="2" key="1">
    <citation type="journal article" date="2015" name="Nature">
        <title>Complex archaea that bridge the gap between prokaryotes and eukaryotes.</title>
        <authorList>
            <person name="Spang A."/>
            <person name="Saw J.H."/>
            <person name="Jorgensen S.L."/>
            <person name="Zaremba-Niedzwiedzka K."/>
            <person name="Martijn J."/>
            <person name="Lind A.E."/>
            <person name="van Eijk R."/>
            <person name="Schleper C."/>
            <person name="Guy L."/>
            <person name="Ettema T.J."/>
        </authorList>
    </citation>
    <scope>NUCLEOTIDE SEQUENCE</scope>
</reference>
<proteinExistence type="predicted"/>
<sequence length="171" mass="18929">MPTSKKDKAGSSRRTTNAGMIRRSQEKEKTKAADKVLYPIPVESIIKSTQDLMLMGKMASESKFYAGIDTQEKACMVIQTGRELGIMEASACRVIHPIPTQAGPKLAIEAKLYAAIAMNLGVRWKIHEKTPAGCKLEFYSITDKTIPNHIDTFTMVDAARAGLAKKNNWVW</sequence>
<comment type="caution">
    <text evidence="2">The sequence shown here is derived from an EMBL/GenBank/DDBJ whole genome shotgun (WGS) entry which is preliminary data.</text>
</comment>
<evidence type="ECO:0000313" key="2">
    <source>
        <dbReference type="EMBL" id="KKK83161.1"/>
    </source>
</evidence>